<dbReference type="PANTHER" id="PTHR43943:SF2">
    <property type="entry name" value="DEHYDROGENASE_REDUCTASE 4"/>
    <property type="match status" value="1"/>
</dbReference>
<dbReference type="NCBIfam" id="NF005559">
    <property type="entry name" value="PRK07231.1"/>
    <property type="match status" value="1"/>
</dbReference>
<protein>
    <submittedName>
        <fullName evidence="2">SDR family oxidoreductase</fullName>
    </submittedName>
</protein>
<dbReference type="PRINTS" id="PR00080">
    <property type="entry name" value="SDRFAMILY"/>
</dbReference>
<comment type="caution">
    <text evidence="2">The sequence shown here is derived from an EMBL/GenBank/DDBJ whole genome shotgun (WGS) entry which is preliminary data.</text>
</comment>
<dbReference type="PRINTS" id="PR00081">
    <property type="entry name" value="GDHRDH"/>
</dbReference>
<dbReference type="PANTHER" id="PTHR43943">
    <property type="entry name" value="DEHYDROGENASE/REDUCTASE (SDR FAMILY) MEMBER 4"/>
    <property type="match status" value="1"/>
</dbReference>
<dbReference type="PROSITE" id="PS00061">
    <property type="entry name" value="ADH_SHORT"/>
    <property type="match status" value="1"/>
</dbReference>
<dbReference type="Pfam" id="PF13561">
    <property type="entry name" value="adh_short_C2"/>
    <property type="match status" value="1"/>
</dbReference>
<dbReference type="SUPFAM" id="SSF51735">
    <property type="entry name" value="NAD(P)-binding Rossmann-fold domains"/>
    <property type="match status" value="1"/>
</dbReference>
<name>A0ABS2K5J6_9GAMM</name>
<dbReference type="Gene3D" id="3.40.50.720">
    <property type="entry name" value="NAD(P)-binding Rossmann-like Domain"/>
    <property type="match status" value="1"/>
</dbReference>
<comment type="similarity">
    <text evidence="1">Belongs to the short-chain dehydrogenases/reductases (SDR) family.</text>
</comment>
<dbReference type="InterPro" id="IPR036291">
    <property type="entry name" value="NAD(P)-bd_dom_sf"/>
</dbReference>
<dbReference type="NCBIfam" id="NF005446">
    <property type="entry name" value="PRK07035.1"/>
    <property type="match status" value="1"/>
</dbReference>
<sequence>MTSPPSFDLTGKIAIVTGASRGIGAEIAKLLAAHGAHTIVSSRKQADCQTVVDQIVAAGGSAEAVACHIGEMEQIDALFAQVAQQHGRLDILVNNAATNPFFGHILDTEPSIFQKTVDVNIRGYFYMSSHGARLMAKQGGGSIINVASVNGVVPGVQQGIYSITKAAVISMTKAFAVECAELGVRCNALLPGLTDTKFASVLVNTPAILKQALAHVPMRRVAQPSEMAGAVLYLASDAASYTTGSVLNVDGGYLSV</sequence>
<evidence type="ECO:0000313" key="2">
    <source>
        <dbReference type="EMBL" id="MBM7125573.1"/>
    </source>
</evidence>
<dbReference type="Proteomes" id="UP001430149">
    <property type="component" value="Unassembled WGS sequence"/>
</dbReference>
<dbReference type="InterPro" id="IPR020904">
    <property type="entry name" value="Sc_DH/Rdtase_CS"/>
</dbReference>
<dbReference type="InterPro" id="IPR002347">
    <property type="entry name" value="SDR_fam"/>
</dbReference>
<evidence type="ECO:0000313" key="3">
    <source>
        <dbReference type="Proteomes" id="UP001430149"/>
    </source>
</evidence>
<reference evidence="2" key="1">
    <citation type="submission" date="2020-10" db="EMBL/GenBank/DDBJ databases">
        <title>Phylogeny of dyella-like bacteria.</title>
        <authorList>
            <person name="Fu J."/>
        </authorList>
    </citation>
    <scope>NUCLEOTIDE SEQUENCE</scope>
    <source>
        <strain evidence="2">DHOC52</strain>
    </source>
</reference>
<gene>
    <name evidence="2" type="ORF">ISP19_09290</name>
</gene>
<dbReference type="CDD" id="cd05233">
    <property type="entry name" value="SDR_c"/>
    <property type="match status" value="1"/>
</dbReference>
<organism evidence="2 3">
    <name type="scientific">Dyella flava</name>
    <dbReference type="NCBI Taxonomy" id="1920170"/>
    <lineage>
        <taxon>Bacteria</taxon>
        <taxon>Pseudomonadati</taxon>
        <taxon>Pseudomonadota</taxon>
        <taxon>Gammaproteobacteria</taxon>
        <taxon>Lysobacterales</taxon>
        <taxon>Rhodanobacteraceae</taxon>
        <taxon>Dyella</taxon>
    </lineage>
</organism>
<dbReference type="EMBL" id="JADIKE010000034">
    <property type="protein sequence ID" value="MBM7125573.1"/>
    <property type="molecule type" value="Genomic_DNA"/>
</dbReference>
<proteinExistence type="inferred from homology"/>
<keyword evidence="3" id="KW-1185">Reference proteome</keyword>
<evidence type="ECO:0000256" key="1">
    <source>
        <dbReference type="ARBA" id="ARBA00006484"/>
    </source>
</evidence>
<dbReference type="RefSeq" id="WP_204681086.1">
    <property type="nucleotide sequence ID" value="NZ_BSNR01000015.1"/>
</dbReference>
<accession>A0ABS2K5J6</accession>